<dbReference type="EMBL" id="HBEQ01005136">
    <property type="protein sequence ID" value="CAD8516624.1"/>
    <property type="molecule type" value="Transcribed_RNA"/>
</dbReference>
<dbReference type="InterPro" id="IPR006887">
    <property type="entry name" value="P4R3-like_central_dom"/>
</dbReference>
<dbReference type="GO" id="GO:0005654">
    <property type="term" value="C:nucleoplasm"/>
    <property type="evidence" value="ECO:0007669"/>
    <property type="project" value="TreeGrafter"/>
</dbReference>
<feature type="region of interest" description="Disordered" evidence="3">
    <location>
        <begin position="807"/>
        <end position="887"/>
    </location>
</feature>
<dbReference type="Pfam" id="PF22972">
    <property type="entry name" value="EVH1_PP4R3"/>
    <property type="match status" value="1"/>
</dbReference>
<evidence type="ECO:0008006" key="7">
    <source>
        <dbReference type="Google" id="ProtNLM"/>
    </source>
</evidence>
<evidence type="ECO:0000256" key="1">
    <source>
        <dbReference type="ARBA" id="ARBA00004123"/>
    </source>
</evidence>
<evidence type="ECO:0000259" key="5">
    <source>
        <dbReference type="Pfam" id="PF22972"/>
    </source>
</evidence>
<feature type="compositionally biased region" description="Polar residues" evidence="3">
    <location>
        <begin position="871"/>
        <end position="887"/>
    </location>
</feature>
<evidence type="ECO:0000256" key="2">
    <source>
        <dbReference type="ARBA" id="ARBA00023242"/>
    </source>
</evidence>
<dbReference type="InterPro" id="IPR011993">
    <property type="entry name" value="PH-like_dom_sf"/>
</dbReference>
<feature type="compositionally biased region" description="Polar residues" evidence="3">
    <location>
        <begin position="838"/>
        <end position="850"/>
    </location>
</feature>
<proteinExistence type="predicted"/>
<dbReference type="Gene3D" id="2.30.29.30">
    <property type="entry name" value="Pleckstrin-homology domain (PH domain)/Phosphotyrosine-binding domain (PTB)"/>
    <property type="match status" value="1"/>
</dbReference>
<keyword evidence="2" id="KW-0539">Nucleus</keyword>
<dbReference type="AlphaFoldDB" id="A0A7S0IBI9"/>
<feature type="region of interest" description="Disordered" evidence="3">
    <location>
        <begin position="737"/>
        <end position="787"/>
    </location>
</feature>
<gene>
    <name evidence="6" type="ORF">MCOM1403_LOCUS4050</name>
</gene>
<sequence length="887" mass="98442">MDGEGNMQANGGMAAVEPQPLGGEAADYTNLQRVKVYRLNESGHWDDKGTGHVSCEYMEQSDSVGLVVVSEEDQQPLLVHRISREDIYQRQGGDTIITWTDPDIHTDIALSFQEAMGCNYIWEQISSVQHTYKKSDMASGDMGGRMRRGAVDEYEFGSAPDDGFYQDSGRAGPSELPPAELGSLAELVKVVTECSPFAREKIANLALKKGYLRQLLDLFKTCEDLDDMESLHMMYTLVRGLVLLNDANLFDELLRDENVFDVVGALEYDPEYSEAEETSGDGVGDAGEPTGVGAQQKVQHRAFLRDSVVFKEVVPIQDPAIRAKIHQTYRIGYLKDVILPRVLDDATFGTLTSIMLFNNVEVVLALQQDPAFLKELFNRLKSTPRADPGWDDLVGFLQELCSLAKHLQVQQRGSLFASLIQHGLFHVLTDVLKAESETSQLKGADVLMSTLHNDPSALRAFLVKQEDHALFDRIVELFVQGEEGLQAQLFELLKLMLDPETMDQPVEKSGFLELFYDHYVDKLVASVGAGATKEEDAGTEPTQSGLRPLDSFVPAWNLVKTIELLCFCVQHHSFRIKYYVLRNNVVEKVLNLTKRREKYLVVAAIRFLRSCVGLKDEFYNRYIIKNNLFGPVMKAFGENGARYNLLNSSVLELVDFVRRENIKGLIEYLVVTYDELFSGVEYVDTFRLLKLRYQQAQQPKTAASAPGGSLMNGPVGANGAFFGAGFSRETAAAAQAMEAHRRRRDGSMDQSEEDYFNTDDDEEDEEAVGPAPAVDDEPLVGPSPPSLSAQFIPMAAEYEAGLVGSKRPLVDEEYAGDDDTGKRIKQDDGVEEEGLTAAQRNALTGLNTEPNVEVATDPNSEGGEVEHKPTSKPTSNWVSVGQEEQNQ</sequence>
<evidence type="ECO:0000256" key="3">
    <source>
        <dbReference type="SAM" id="MobiDB-lite"/>
    </source>
</evidence>
<dbReference type="SUPFAM" id="SSF50729">
    <property type="entry name" value="PH domain-like"/>
    <property type="match status" value="1"/>
</dbReference>
<dbReference type="InterPro" id="IPR051137">
    <property type="entry name" value="PP4R3-like"/>
</dbReference>
<dbReference type="SUPFAM" id="SSF48371">
    <property type="entry name" value="ARM repeat"/>
    <property type="match status" value="1"/>
</dbReference>
<protein>
    <recommendedName>
        <fullName evidence="7">Serine/threonine-protein phosphatase 4 regulatory subunit 3-like central domain-containing protein</fullName>
    </recommendedName>
</protein>
<dbReference type="InterPro" id="IPR016024">
    <property type="entry name" value="ARM-type_fold"/>
</dbReference>
<evidence type="ECO:0000313" key="6">
    <source>
        <dbReference type="EMBL" id="CAD8516624.1"/>
    </source>
</evidence>
<dbReference type="InterPro" id="IPR055236">
    <property type="entry name" value="EVH1_PP4R3"/>
</dbReference>
<feature type="domain" description="Serine/threonine-protein phosphatase 4 regulatory subunit 3-like central" evidence="4">
    <location>
        <begin position="186"/>
        <end position="695"/>
    </location>
</feature>
<feature type="domain" description="PP4R3 EVH1-like" evidence="5">
    <location>
        <begin position="32"/>
        <end position="130"/>
    </location>
</feature>
<dbReference type="Pfam" id="PF04802">
    <property type="entry name" value="PP4R3"/>
    <property type="match status" value="1"/>
</dbReference>
<accession>A0A7S0IBI9</accession>
<comment type="subcellular location">
    <subcellularLocation>
        <location evidence="1">Nucleus</location>
    </subcellularLocation>
</comment>
<dbReference type="PANTHER" id="PTHR23318:SF0">
    <property type="entry name" value="SERINE_THREONINE-PROTEIN PHOSPHATASE 4 REGULATORY SUBUNIT 3"/>
    <property type="match status" value="1"/>
</dbReference>
<reference evidence="6" key="1">
    <citation type="submission" date="2021-01" db="EMBL/GenBank/DDBJ databases">
        <authorList>
            <person name="Corre E."/>
            <person name="Pelletier E."/>
            <person name="Niang G."/>
            <person name="Scheremetjew M."/>
            <person name="Finn R."/>
            <person name="Kale V."/>
            <person name="Holt S."/>
            <person name="Cochrane G."/>
            <person name="Meng A."/>
            <person name="Brown T."/>
            <person name="Cohen L."/>
        </authorList>
    </citation>
    <scope>NUCLEOTIDE SEQUENCE</scope>
    <source>
        <strain evidence="6">CCMP1723</strain>
    </source>
</reference>
<feature type="compositionally biased region" description="Basic and acidic residues" evidence="3">
    <location>
        <begin position="819"/>
        <end position="828"/>
    </location>
</feature>
<dbReference type="GO" id="GO:0072542">
    <property type="term" value="F:protein phosphatase activator activity"/>
    <property type="evidence" value="ECO:0007669"/>
    <property type="project" value="TreeGrafter"/>
</dbReference>
<dbReference type="GO" id="GO:0030289">
    <property type="term" value="C:protein phosphatase 4 complex"/>
    <property type="evidence" value="ECO:0007669"/>
    <property type="project" value="TreeGrafter"/>
</dbReference>
<dbReference type="PANTHER" id="PTHR23318">
    <property type="entry name" value="ATP SYNTHASE GAMMA-RELATED"/>
    <property type="match status" value="1"/>
</dbReference>
<name>A0A7S0IBI9_MICPS</name>
<evidence type="ECO:0000259" key="4">
    <source>
        <dbReference type="Pfam" id="PF04802"/>
    </source>
</evidence>
<organism evidence="6">
    <name type="scientific">Micromonas pusilla</name>
    <name type="common">Picoplanktonic green alga</name>
    <name type="synonym">Chromulina pusilla</name>
    <dbReference type="NCBI Taxonomy" id="38833"/>
    <lineage>
        <taxon>Eukaryota</taxon>
        <taxon>Viridiplantae</taxon>
        <taxon>Chlorophyta</taxon>
        <taxon>Mamiellophyceae</taxon>
        <taxon>Mamiellales</taxon>
        <taxon>Mamiellaceae</taxon>
        <taxon>Micromonas</taxon>
    </lineage>
</organism>
<feature type="compositionally biased region" description="Acidic residues" evidence="3">
    <location>
        <begin position="750"/>
        <end position="767"/>
    </location>
</feature>